<reference evidence="2" key="2">
    <citation type="journal article" date="2010" name="PLoS Biol.">
        <title>Genome-wide analyses reveal a role for peptide hormones in planarian germline development.</title>
        <authorList>
            <person name="Collins J.J."/>
            <person name="Hou X."/>
            <person name="Romanova E.V."/>
            <person name="Lambrus B.G."/>
            <person name="Miller C.M."/>
            <person name="Saberi A."/>
            <person name="Sweedler J.V."/>
            <person name="Newmark P.A."/>
        </authorList>
    </citation>
    <scope>NUCLEOTIDE SEQUENCE</scope>
</reference>
<organism evidence="2">
    <name type="scientific">Schmidtea mediterranea</name>
    <name type="common">Freshwater planarian flatworm</name>
    <dbReference type="NCBI Taxonomy" id="79327"/>
    <lineage>
        <taxon>Eukaryota</taxon>
        <taxon>Metazoa</taxon>
        <taxon>Spiralia</taxon>
        <taxon>Lophotrochozoa</taxon>
        <taxon>Platyhelminthes</taxon>
        <taxon>Rhabditophora</taxon>
        <taxon>Seriata</taxon>
        <taxon>Tricladida</taxon>
        <taxon>Continenticola</taxon>
        <taxon>Geoplanoidea</taxon>
        <taxon>Dugesiidae</taxon>
        <taxon>Schmidtea</taxon>
    </lineage>
</organism>
<evidence type="ECO:0000313" key="2">
    <source>
        <dbReference type="EMBL" id="DAA33924.1"/>
    </source>
</evidence>
<dbReference type="GO" id="GO:0007218">
    <property type="term" value="P:neuropeptide signaling pathway"/>
    <property type="evidence" value="ECO:0007669"/>
    <property type="project" value="UniProtKB-KW"/>
</dbReference>
<feature type="chain" id="PRO_5003167386" evidence="1">
    <location>
        <begin position="17"/>
        <end position="123"/>
    </location>
</feature>
<evidence type="ECO:0000256" key="1">
    <source>
        <dbReference type="SAM" id="SignalP"/>
    </source>
</evidence>
<dbReference type="EMBL" id="BK007035">
    <property type="protein sequence ID" value="DAA33924.1"/>
    <property type="molecule type" value="mRNA"/>
</dbReference>
<keyword evidence="2" id="KW-0527">Neuropeptide</keyword>
<accession>E3CTL0</accession>
<name>E3CTL0_SCHMD</name>
<keyword evidence="1" id="KW-0732">Signal</keyword>
<reference evidence="2" key="1">
    <citation type="submission" date="2009-12" db="EMBL/GenBank/DDBJ databases">
        <authorList>
            <person name="Collins J."/>
            <person name="Hou X."/>
            <person name="Romanova E.V."/>
            <person name="Miller C.M."/>
            <person name="Lambrus B.G."/>
            <person name="Sweedler J.V."/>
            <person name="Newmark P.A."/>
        </authorList>
    </citation>
    <scope>NUCLEOTIDE SEQUENCE</scope>
</reference>
<proteinExistence type="evidence at transcript level"/>
<feature type="signal peptide" evidence="1">
    <location>
        <begin position="1"/>
        <end position="16"/>
    </location>
</feature>
<dbReference type="AlphaFoldDB" id="E3CTL0"/>
<protein>
    <submittedName>
        <fullName evidence="2">Neuropeptide-2</fullName>
    </submittedName>
</protein>
<sequence length="123" mass="13981">MIFQFLLLLFVTTVWTDSDSDCDICEICEAGGLMDSTECCLSSVLYKICESKLEISRDKRRGLIGKRRGLIGKRRGLIGKRRGLIGKRRGLIGKRRGLIGKRRGLIGKRQLLNSKQSIFQDEY</sequence>